<name>A0A918D499_9BACI</name>
<comment type="pathway">
    <text evidence="7">Quinol/quinone metabolism; menaquinone biosynthesis.</text>
</comment>
<evidence type="ECO:0000313" key="12">
    <source>
        <dbReference type="Proteomes" id="UP000624041"/>
    </source>
</evidence>
<sequence>MNHTEILTRYTANFVDEMIQNGIQHVVISPGSRSTPLSLAFAEHEHIKEWVVIDERSAAFFALGLAKQTKAAVALVCTSGTAAANYYPAVVEAYYSRVPLVILTADRPHELRDVGAPQTIDQLHLFGNYVKWFQEMAIPEVDDGMLRYVRQKAARAVYMACEGNPGPVHLNFPLREPLTLDFSLEGIWKYKGMVEHSARIPLDGKKRLTEEQLEAFVSQLTNKKKGLIVCGPQADADEQFPEQVVALAEKWQLPILADPLSGLRSGTHSKENIIETYDALLKNKVIRDRMKPDFIIRFGAMPVSKPYLFFIKENATIPQFVVENHSGYREPTGNVTEFIYADPTTLCEELLAVDQPAFSEEWLHDWKAMNKVARNHFLFGMEEKITEGEAIRGLREVIPEGSTLYVGNSMAVRDVDTFFLTDDKPISVLANRGANGIDGMVSSGVGAAAAGKRVTLVLGDLSFFHDMNGLHAAKHYGLDITILLINNNGGGIFSFLPQAEDPKHFEALFGTPLHLDFRKAAELYEANYFAPETEEELKEILQASYEKKGLSIVEVKTDREENVKWHHEKWQAIADEIFFKNGMV</sequence>
<feature type="domain" description="Thiamine pyrophosphate enzyme N-terminal TPP-binding" evidence="9">
    <location>
        <begin position="13"/>
        <end position="124"/>
    </location>
</feature>
<keyword evidence="4 7" id="KW-0460">Magnesium</keyword>
<protein>
    <recommendedName>
        <fullName evidence="7">2-succinyl-5-enolpyruvyl-6-hydroxy-3-cyclohexene-1-carboxylate synthase</fullName>
        <shortName evidence="7">SEPHCHC synthase</shortName>
        <ecNumber evidence="7">2.2.1.9</ecNumber>
    </recommendedName>
    <alternativeName>
        <fullName evidence="7">Menaquinone biosynthesis protein MenD</fullName>
    </alternativeName>
</protein>
<dbReference type="Pfam" id="PF16582">
    <property type="entry name" value="TPP_enzyme_M_2"/>
    <property type="match status" value="1"/>
</dbReference>
<accession>A0A918D499</accession>
<dbReference type="InterPro" id="IPR011766">
    <property type="entry name" value="TPP_enzyme_TPP-bd"/>
</dbReference>
<dbReference type="GO" id="GO:0070204">
    <property type="term" value="F:2-succinyl-5-enolpyruvyl-6-hydroxy-3-cyclohexene-1-carboxylic-acid synthase activity"/>
    <property type="evidence" value="ECO:0007669"/>
    <property type="project" value="UniProtKB-UniRule"/>
</dbReference>
<evidence type="ECO:0000256" key="6">
    <source>
        <dbReference type="ARBA" id="ARBA00023211"/>
    </source>
</evidence>
<dbReference type="Gene3D" id="3.40.50.970">
    <property type="match status" value="2"/>
</dbReference>
<dbReference type="PANTHER" id="PTHR42916">
    <property type="entry name" value="2-SUCCINYL-5-ENOLPYRUVYL-6-HYDROXY-3-CYCLOHEXENE-1-CARBOXYLATE SYNTHASE"/>
    <property type="match status" value="1"/>
</dbReference>
<keyword evidence="6 7" id="KW-0464">Manganese</keyword>
<comment type="similarity">
    <text evidence="7">Belongs to the TPP enzyme family. MenD subfamily.</text>
</comment>
<dbReference type="RefSeq" id="WP_188859274.1">
    <property type="nucleotide sequence ID" value="NZ_BMOS01000040.1"/>
</dbReference>
<dbReference type="Pfam" id="PF02775">
    <property type="entry name" value="TPP_enzyme_C"/>
    <property type="match status" value="1"/>
</dbReference>
<comment type="cofactor">
    <cofactor evidence="7">
        <name>thiamine diphosphate</name>
        <dbReference type="ChEBI" id="CHEBI:58937"/>
    </cofactor>
    <text evidence="7">Binds 1 thiamine pyrophosphate per subunit.</text>
</comment>
<dbReference type="SUPFAM" id="SSF52467">
    <property type="entry name" value="DHS-like NAD/FAD-binding domain"/>
    <property type="match status" value="1"/>
</dbReference>
<dbReference type="GO" id="GO:0030145">
    <property type="term" value="F:manganese ion binding"/>
    <property type="evidence" value="ECO:0007669"/>
    <property type="project" value="UniProtKB-UniRule"/>
</dbReference>
<proteinExistence type="inferred from homology"/>
<evidence type="ECO:0000256" key="4">
    <source>
        <dbReference type="ARBA" id="ARBA00022842"/>
    </source>
</evidence>
<organism evidence="11 12">
    <name type="scientific">Oceanobacillus indicireducens</name>
    <dbReference type="NCBI Taxonomy" id="1004261"/>
    <lineage>
        <taxon>Bacteria</taxon>
        <taxon>Bacillati</taxon>
        <taxon>Bacillota</taxon>
        <taxon>Bacilli</taxon>
        <taxon>Bacillales</taxon>
        <taxon>Bacillaceae</taxon>
        <taxon>Oceanobacillus</taxon>
    </lineage>
</organism>
<keyword evidence="3 7" id="KW-0479">Metal-binding</keyword>
<evidence type="ECO:0000259" key="10">
    <source>
        <dbReference type="Pfam" id="PF16582"/>
    </source>
</evidence>
<dbReference type="Pfam" id="PF02776">
    <property type="entry name" value="TPP_enzyme_N"/>
    <property type="match status" value="1"/>
</dbReference>
<dbReference type="Proteomes" id="UP000624041">
    <property type="component" value="Unassembled WGS sequence"/>
</dbReference>
<evidence type="ECO:0000259" key="8">
    <source>
        <dbReference type="Pfam" id="PF02775"/>
    </source>
</evidence>
<dbReference type="EC" id="2.2.1.9" evidence="7"/>
<dbReference type="InterPro" id="IPR032264">
    <property type="entry name" value="MenD_middle"/>
</dbReference>
<dbReference type="PIRSF" id="PIRSF004983">
    <property type="entry name" value="MenD"/>
    <property type="match status" value="1"/>
</dbReference>
<keyword evidence="1 7" id="KW-0474">Menaquinone biosynthesis</keyword>
<dbReference type="InterPro" id="IPR004433">
    <property type="entry name" value="MenaQ_synth_MenD"/>
</dbReference>
<dbReference type="EMBL" id="BMOS01000040">
    <property type="protein sequence ID" value="GGN65868.1"/>
    <property type="molecule type" value="Genomic_DNA"/>
</dbReference>
<reference evidence="11" key="2">
    <citation type="submission" date="2020-09" db="EMBL/GenBank/DDBJ databases">
        <authorList>
            <person name="Sun Q."/>
            <person name="Ohkuma M."/>
        </authorList>
    </citation>
    <scope>NUCLEOTIDE SEQUENCE</scope>
    <source>
        <strain evidence="11">JCM 17251</strain>
    </source>
</reference>
<comment type="catalytic activity">
    <reaction evidence="7">
        <text>isochorismate + 2-oxoglutarate + H(+) = 5-enolpyruvoyl-6-hydroxy-2-succinyl-cyclohex-3-ene-1-carboxylate + CO2</text>
        <dbReference type="Rhea" id="RHEA:25593"/>
        <dbReference type="ChEBI" id="CHEBI:15378"/>
        <dbReference type="ChEBI" id="CHEBI:16526"/>
        <dbReference type="ChEBI" id="CHEBI:16810"/>
        <dbReference type="ChEBI" id="CHEBI:29780"/>
        <dbReference type="ChEBI" id="CHEBI:58818"/>
        <dbReference type="EC" id="2.2.1.9"/>
    </reaction>
</comment>
<evidence type="ECO:0000256" key="1">
    <source>
        <dbReference type="ARBA" id="ARBA00022428"/>
    </source>
</evidence>
<dbReference type="CDD" id="cd02009">
    <property type="entry name" value="TPP_SHCHC_synthase"/>
    <property type="match status" value="1"/>
</dbReference>
<dbReference type="InterPro" id="IPR029061">
    <property type="entry name" value="THDP-binding"/>
</dbReference>
<comment type="cofactor">
    <cofactor evidence="7">
        <name>Mg(2+)</name>
        <dbReference type="ChEBI" id="CHEBI:18420"/>
    </cofactor>
    <cofactor evidence="7">
        <name>Mn(2+)</name>
        <dbReference type="ChEBI" id="CHEBI:29035"/>
    </cofactor>
</comment>
<evidence type="ECO:0000256" key="7">
    <source>
        <dbReference type="HAMAP-Rule" id="MF_01659"/>
    </source>
</evidence>
<dbReference type="GO" id="GO:0000287">
    <property type="term" value="F:magnesium ion binding"/>
    <property type="evidence" value="ECO:0007669"/>
    <property type="project" value="UniProtKB-UniRule"/>
</dbReference>
<feature type="domain" description="Menaquinone biosynthesis protein MenD middle" evidence="10">
    <location>
        <begin position="221"/>
        <end position="406"/>
    </location>
</feature>
<gene>
    <name evidence="7 11" type="primary">menD</name>
    <name evidence="11" type="ORF">GCM10007971_35190</name>
</gene>
<feature type="domain" description="Thiamine pyrophosphate enzyme TPP-binding" evidence="8">
    <location>
        <begin position="440"/>
        <end position="555"/>
    </location>
</feature>
<evidence type="ECO:0000256" key="3">
    <source>
        <dbReference type="ARBA" id="ARBA00022723"/>
    </source>
</evidence>
<dbReference type="Gene3D" id="3.40.50.1220">
    <property type="entry name" value="TPP-binding domain"/>
    <property type="match status" value="1"/>
</dbReference>
<keyword evidence="5 7" id="KW-0786">Thiamine pyrophosphate</keyword>
<comment type="pathway">
    <text evidence="7">Quinol/quinone metabolism; 1,4-dihydroxy-2-naphthoate biosynthesis; 1,4-dihydroxy-2-naphthoate from chorismate: step 2/7.</text>
</comment>
<evidence type="ECO:0000256" key="2">
    <source>
        <dbReference type="ARBA" id="ARBA00022679"/>
    </source>
</evidence>
<dbReference type="AlphaFoldDB" id="A0A918D499"/>
<dbReference type="InterPro" id="IPR012001">
    <property type="entry name" value="Thiamin_PyroP_enz_TPP-bd_dom"/>
</dbReference>
<dbReference type="SUPFAM" id="SSF52518">
    <property type="entry name" value="Thiamin diphosphate-binding fold (THDP-binding)"/>
    <property type="match status" value="2"/>
</dbReference>
<dbReference type="CDD" id="cd07037">
    <property type="entry name" value="TPP_PYR_MenD"/>
    <property type="match status" value="1"/>
</dbReference>
<keyword evidence="2 7" id="KW-0808">Transferase</keyword>
<comment type="caution">
    <text evidence="11">The sequence shown here is derived from an EMBL/GenBank/DDBJ whole genome shotgun (WGS) entry which is preliminary data.</text>
</comment>
<dbReference type="HAMAP" id="MF_01659">
    <property type="entry name" value="MenD"/>
    <property type="match status" value="1"/>
</dbReference>
<evidence type="ECO:0000313" key="11">
    <source>
        <dbReference type="EMBL" id="GGN65868.1"/>
    </source>
</evidence>
<evidence type="ECO:0000259" key="9">
    <source>
        <dbReference type="Pfam" id="PF02776"/>
    </source>
</evidence>
<dbReference type="NCBIfam" id="TIGR00173">
    <property type="entry name" value="menD"/>
    <property type="match status" value="1"/>
</dbReference>
<comment type="function">
    <text evidence="7">Catalyzes the thiamine diphosphate-dependent decarboxylation of 2-oxoglutarate and the subsequent addition of the resulting succinic semialdehyde-thiamine pyrophosphate anion to isochorismate to yield 2-succinyl-5-enolpyruvyl-6-hydroxy-3-cyclohexene-1-carboxylate (SEPHCHC).</text>
</comment>
<evidence type="ECO:0000256" key="5">
    <source>
        <dbReference type="ARBA" id="ARBA00023052"/>
    </source>
</evidence>
<comment type="subunit">
    <text evidence="7">Homodimer.</text>
</comment>
<dbReference type="PANTHER" id="PTHR42916:SF1">
    <property type="entry name" value="PROTEIN PHYLLO, CHLOROPLASTIC"/>
    <property type="match status" value="1"/>
</dbReference>
<reference evidence="11" key="1">
    <citation type="journal article" date="2014" name="Int. J. Syst. Evol. Microbiol.">
        <title>Complete genome sequence of Corynebacterium casei LMG S-19264T (=DSM 44701T), isolated from a smear-ripened cheese.</title>
        <authorList>
            <consortium name="US DOE Joint Genome Institute (JGI-PGF)"/>
            <person name="Walter F."/>
            <person name="Albersmeier A."/>
            <person name="Kalinowski J."/>
            <person name="Ruckert C."/>
        </authorList>
    </citation>
    <scope>NUCLEOTIDE SEQUENCE</scope>
    <source>
        <strain evidence="11">JCM 17251</strain>
    </source>
</reference>
<dbReference type="InterPro" id="IPR029035">
    <property type="entry name" value="DHS-like_NAD/FAD-binding_dom"/>
</dbReference>
<dbReference type="GO" id="GO:0030976">
    <property type="term" value="F:thiamine pyrophosphate binding"/>
    <property type="evidence" value="ECO:0007669"/>
    <property type="project" value="UniProtKB-UniRule"/>
</dbReference>
<dbReference type="GO" id="GO:0009234">
    <property type="term" value="P:menaquinone biosynthetic process"/>
    <property type="evidence" value="ECO:0007669"/>
    <property type="project" value="UniProtKB-UniRule"/>
</dbReference>
<keyword evidence="12" id="KW-1185">Reference proteome</keyword>